<protein>
    <submittedName>
        <fullName evidence="2">Uncharacterized protein</fullName>
    </submittedName>
</protein>
<dbReference type="AlphaFoldDB" id="A0AAU9F5I2"/>
<keyword evidence="3" id="KW-1185">Reference proteome</keyword>
<reference evidence="2 3" key="1">
    <citation type="submission" date="2024-02" db="EMBL/GenBank/DDBJ databases">
        <title>A chromosome-level genome assembly of Drosophila madeirensis, a fruit fly species endemic to Madeira island.</title>
        <authorList>
            <person name="Tomihara K."/>
            <person name="Llopart A."/>
            <person name="Yamamoto D."/>
        </authorList>
    </citation>
    <scope>NUCLEOTIDE SEQUENCE [LARGE SCALE GENOMIC DNA]</scope>
    <source>
        <strain evidence="2 3">RF1</strain>
    </source>
</reference>
<feature type="chain" id="PRO_5043941948" evidence="1">
    <location>
        <begin position="26"/>
        <end position="107"/>
    </location>
</feature>
<keyword evidence="1" id="KW-0732">Signal</keyword>
<proteinExistence type="predicted"/>
<gene>
    <name evidence="2" type="ORF">DMAD_07723</name>
</gene>
<evidence type="ECO:0000313" key="3">
    <source>
        <dbReference type="Proteomes" id="UP001500889"/>
    </source>
</evidence>
<evidence type="ECO:0000313" key="2">
    <source>
        <dbReference type="EMBL" id="BFF88808.1"/>
    </source>
</evidence>
<sequence length="107" mass="12268">MRFISLALLLLVVGLALIFLLGTDASCKQAGKRIRNLIDWDEDGSCDRSSYPKVISETVEALAEKVDFDSDHAEASNLPYESFFSKLKWAFAFVYKIVMWYLNFFKE</sequence>
<feature type="signal peptide" evidence="1">
    <location>
        <begin position="1"/>
        <end position="25"/>
    </location>
</feature>
<dbReference type="EMBL" id="AP029263">
    <property type="protein sequence ID" value="BFF88808.1"/>
    <property type="molecule type" value="Genomic_DNA"/>
</dbReference>
<name>A0AAU9F5I2_DROMD</name>
<organism evidence="2 3">
    <name type="scientific">Drosophila madeirensis</name>
    <name type="common">Fruit fly</name>
    <dbReference type="NCBI Taxonomy" id="30013"/>
    <lineage>
        <taxon>Eukaryota</taxon>
        <taxon>Metazoa</taxon>
        <taxon>Ecdysozoa</taxon>
        <taxon>Arthropoda</taxon>
        <taxon>Hexapoda</taxon>
        <taxon>Insecta</taxon>
        <taxon>Pterygota</taxon>
        <taxon>Neoptera</taxon>
        <taxon>Endopterygota</taxon>
        <taxon>Diptera</taxon>
        <taxon>Brachycera</taxon>
        <taxon>Muscomorpha</taxon>
        <taxon>Ephydroidea</taxon>
        <taxon>Drosophilidae</taxon>
        <taxon>Drosophila</taxon>
        <taxon>Sophophora</taxon>
    </lineage>
</organism>
<dbReference type="Proteomes" id="UP001500889">
    <property type="component" value="Chromosome O"/>
</dbReference>
<accession>A0AAU9F5I2</accession>
<evidence type="ECO:0000256" key="1">
    <source>
        <dbReference type="SAM" id="SignalP"/>
    </source>
</evidence>